<sequence>MQPGAVVVVSGPLGPWAAGRALAEPGRLPYPVVVAEPVADRTPYAVAWLAAAARDLLAAPALTASPLLLVAHGTAGPLLPALARAQRAAGRRVGGYVFADATLPRAGSPSHLDLLRAADGEQADAVHTTLHDGAGWPPGAAHPGDHDFWTERLPPAPDWPDAPCGYLHTGAAVAGIGPADFWTRSAAARGWPAHTMAGGEDVADALAGLIAALPG</sequence>
<evidence type="ECO:0000313" key="2">
    <source>
        <dbReference type="Proteomes" id="UP000295621"/>
    </source>
</evidence>
<name>A0A4R4RVL9_9ACTN</name>
<protein>
    <recommendedName>
        <fullName evidence="3">Alpha/beta hydrolase</fullName>
    </recommendedName>
</protein>
<proteinExistence type="predicted"/>
<evidence type="ECO:0008006" key="3">
    <source>
        <dbReference type="Google" id="ProtNLM"/>
    </source>
</evidence>
<reference evidence="1 2" key="1">
    <citation type="submission" date="2019-02" db="EMBL/GenBank/DDBJ databases">
        <title>Draft genome sequences of novel Actinobacteria.</title>
        <authorList>
            <person name="Sahin N."/>
            <person name="Ay H."/>
            <person name="Saygin H."/>
        </authorList>
    </citation>
    <scope>NUCLEOTIDE SEQUENCE [LARGE SCALE GENOMIC DNA]</scope>
    <source>
        <strain evidence="1 2">KC603</strain>
    </source>
</reference>
<organism evidence="1 2">
    <name type="scientific">Jiangella ureilytica</name>
    <dbReference type="NCBI Taxonomy" id="2530374"/>
    <lineage>
        <taxon>Bacteria</taxon>
        <taxon>Bacillati</taxon>
        <taxon>Actinomycetota</taxon>
        <taxon>Actinomycetes</taxon>
        <taxon>Jiangellales</taxon>
        <taxon>Jiangellaceae</taxon>
        <taxon>Jiangella</taxon>
    </lineage>
</organism>
<dbReference type="OrthoDB" id="5192809at2"/>
<comment type="caution">
    <text evidence="1">The sequence shown here is derived from an EMBL/GenBank/DDBJ whole genome shotgun (WGS) entry which is preliminary data.</text>
</comment>
<dbReference type="AlphaFoldDB" id="A0A4R4RVL9"/>
<dbReference type="EMBL" id="SMKL01000007">
    <property type="protein sequence ID" value="TDC53736.1"/>
    <property type="molecule type" value="Genomic_DNA"/>
</dbReference>
<keyword evidence="2" id="KW-1185">Reference proteome</keyword>
<dbReference type="RefSeq" id="WP_131979705.1">
    <property type="nucleotide sequence ID" value="NZ_SMKL01000007.1"/>
</dbReference>
<accession>A0A4R4RVL9</accession>
<evidence type="ECO:0000313" key="1">
    <source>
        <dbReference type="EMBL" id="TDC53736.1"/>
    </source>
</evidence>
<gene>
    <name evidence="1" type="ORF">E1212_04425</name>
</gene>
<dbReference type="Proteomes" id="UP000295621">
    <property type="component" value="Unassembled WGS sequence"/>
</dbReference>